<evidence type="ECO:0000256" key="1">
    <source>
        <dbReference type="SAM" id="MobiDB-lite"/>
    </source>
</evidence>
<feature type="compositionally biased region" description="Polar residues" evidence="1">
    <location>
        <begin position="80"/>
        <end position="89"/>
    </location>
</feature>
<evidence type="ECO:0000313" key="3">
    <source>
        <dbReference type="EMBL" id="CAG6473167.1"/>
    </source>
</evidence>
<dbReference type="AlphaFoldDB" id="A0A8D8BGM4"/>
<feature type="signal peptide" evidence="2">
    <location>
        <begin position="1"/>
        <end position="15"/>
    </location>
</feature>
<feature type="chain" id="PRO_5034952351" evidence="2">
    <location>
        <begin position="16"/>
        <end position="102"/>
    </location>
</feature>
<organism evidence="3">
    <name type="scientific">Culex pipiens</name>
    <name type="common">House mosquito</name>
    <dbReference type="NCBI Taxonomy" id="7175"/>
    <lineage>
        <taxon>Eukaryota</taxon>
        <taxon>Metazoa</taxon>
        <taxon>Ecdysozoa</taxon>
        <taxon>Arthropoda</taxon>
        <taxon>Hexapoda</taxon>
        <taxon>Insecta</taxon>
        <taxon>Pterygota</taxon>
        <taxon>Neoptera</taxon>
        <taxon>Endopterygota</taxon>
        <taxon>Diptera</taxon>
        <taxon>Nematocera</taxon>
        <taxon>Culicoidea</taxon>
        <taxon>Culicidae</taxon>
        <taxon>Culicinae</taxon>
        <taxon>Culicini</taxon>
        <taxon>Culex</taxon>
        <taxon>Culex</taxon>
    </lineage>
</organism>
<sequence length="102" mass="12533">MIFCEILLIFVNLDAYIFDTSNLLEYFFYCVRPLKMIFQVHKLGRRRQREWNEKKEIPKIAMHRPARERDPRKNRKRSSLICSTYLNKTRSPRRREDQTSHS</sequence>
<keyword evidence="2" id="KW-0732">Signal</keyword>
<protein>
    <submittedName>
        <fullName evidence="3">(northern house mosquito) hypothetical protein</fullName>
    </submittedName>
</protein>
<accession>A0A8D8BGM4</accession>
<dbReference type="EMBL" id="HBUE01072200">
    <property type="protein sequence ID" value="CAG6473167.1"/>
    <property type="molecule type" value="Transcribed_RNA"/>
</dbReference>
<feature type="region of interest" description="Disordered" evidence="1">
    <location>
        <begin position="54"/>
        <end position="102"/>
    </location>
</feature>
<name>A0A8D8BGM4_CULPI</name>
<proteinExistence type="predicted"/>
<reference evidence="3" key="1">
    <citation type="submission" date="2021-05" db="EMBL/GenBank/DDBJ databases">
        <authorList>
            <person name="Alioto T."/>
            <person name="Alioto T."/>
            <person name="Gomez Garrido J."/>
        </authorList>
    </citation>
    <scope>NUCLEOTIDE SEQUENCE</scope>
</reference>
<evidence type="ECO:0000256" key="2">
    <source>
        <dbReference type="SAM" id="SignalP"/>
    </source>
</evidence>